<feature type="chain" id="PRO_5047517015" evidence="1">
    <location>
        <begin position="26"/>
        <end position="436"/>
    </location>
</feature>
<reference evidence="2" key="1">
    <citation type="submission" date="2023-10" db="EMBL/GenBank/DDBJ databases">
        <authorList>
            <person name="Chen Y."/>
            <person name="Shah S."/>
            <person name="Dougan E. K."/>
            <person name="Thang M."/>
            <person name="Chan C."/>
        </authorList>
    </citation>
    <scope>NUCLEOTIDE SEQUENCE [LARGE SCALE GENOMIC DNA]</scope>
</reference>
<evidence type="ECO:0000313" key="2">
    <source>
        <dbReference type="EMBL" id="CAK0855055.1"/>
    </source>
</evidence>
<evidence type="ECO:0000313" key="3">
    <source>
        <dbReference type="Proteomes" id="UP001189429"/>
    </source>
</evidence>
<dbReference type="Proteomes" id="UP001189429">
    <property type="component" value="Unassembled WGS sequence"/>
</dbReference>
<feature type="non-terminal residue" evidence="2">
    <location>
        <position position="1"/>
    </location>
</feature>
<comment type="caution">
    <text evidence="2">The sequence shown here is derived from an EMBL/GenBank/DDBJ whole genome shotgun (WGS) entry which is preliminary data.</text>
</comment>
<evidence type="ECO:0000256" key="1">
    <source>
        <dbReference type="SAM" id="SignalP"/>
    </source>
</evidence>
<feature type="signal peptide" evidence="1">
    <location>
        <begin position="1"/>
        <end position="25"/>
    </location>
</feature>
<accession>A0ABN9U7D2</accession>
<keyword evidence="1" id="KW-0732">Signal</keyword>
<sequence>VLVGHCTHLFLLHRELLSVFSGVYASIGRHRGESVGVWDVVRRELRWASCLICFCSRDLCAPIYTRVLATDASEWGLGATETVGLEADVKHAMSFSEAWRFKEGGEGAREQARERIEEAKVTGEKAENANVPEGVDVCARLERGVDLVPRSLVGGVELAALLRAPTPARVHGAAAQPLPKVPRMARAHAGRPRARDPALRGMRGSTLAAALPRGHTLEGVGPLEPTRRRAQPRARRAAARAVARRGSAATRAPELARLSSLQATNVRPRTQQLYPESWESFEDWARFHLLPLQSEKQVDDALGDFFDYLWFEGAGSSLLSDWLVRGDRWPMAEAMLMYVVLYLKPCKALSLRRGWLVPPLPSGVKDQSRWTVLLYPAGASLVISLGRQGPPGMQHRGGWAQSSSMRRYQKAGHLMEQLRFLPHGAQLATARYASEI</sequence>
<dbReference type="EMBL" id="CAUYUJ010015515">
    <property type="protein sequence ID" value="CAK0855055.1"/>
    <property type="molecule type" value="Genomic_DNA"/>
</dbReference>
<proteinExistence type="predicted"/>
<gene>
    <name evidence="2" type="ORF">PCOR1329_LOCUS45901</name>
</gene>
<protein>
    <submittedName>
        <fullName evidence="2">Uncharacterized protein</fullName>
    </submittedName>
</protein>
<name>A0ABN9U7D2_9DINO</name>
<feature type="non-terminal residue" evidence="2">
    <location>
        <position position="436"/>
    </location>
</feature>
<keyword evidence="3" id="KW-1185">Reference proteome</keyword>
<organism evidence="2 3">
    <name type="scientific">Prorocentrum cordatum</name>
    <dbReference type="NCBI Taxonomy" id="2364126"/>
    <lineage>
        <taxon>Eukaryota</taxon>
        <taxon>Sar</taxon>
        <taxon>Alveolata</taxon>
        <taxon>Dinophyceae</taxon>
        <taxon>Prorocentrales</taxon>
        <taxon>Prorocentraceae</taxon>
        <taxon>Prorocentrum</taxon>
    </lineage>
</organism>